<proteinExistence type="predicted"/>
<comment type="pathway">
    <text evidence="2">Amino-acid biosynthesis; L-tryptophan biosynthesis; L-tryptophan from chorismate: step 4/5.</text>
</comment>
<dbReference type="FunFam" id="3.20.20.70:FF:000024">
    <property type="entry name" value="Indole-3-glycerol phosphate synthase"/>
    <property type="match status" value="1"/>
</dbReference>
<evidence type="ECO:0000313" key="10">
    <source>
        <dbReference type="EMBL" id="CAB4689287.1"/>
    </source>
</evidence>
<keyword evidence="4" id="KW-0028">Amino-acid biosynthesis</keyword>
<sequence>MLEDLYAGALSDAESRLAKYSLADLAVAAEAQASALDTISILSAGNTINVIAEIKRASPSKGFLAEIANPAELARTYEAAGAAAISVLTEERKFKGNLSDLAQVRQAVSVPILRKDFIAIEQQVLEARVAGADIALLIVAGLDQATLQHLVRFVESLGMTPFVETHNKEEVHRAIDTGANMIGINARDLSTFETDRELFATLVDLLPRDAIAVAESAVRNLDDVIAYAKAGADCVLVGEALVTGDAAQLLSEFTSVTKIRL</sequence>
<dbReference type="GO" id="GO:0004425">
    <property type="term" value="F:indole-3-glycerol-phosphate synthase activity"/>
    <property type="evidence" value="ECO:0007669"/>
    <property type="project" value="UniProtKB-EC"/>
</dbReference>
<evidence type="ECO:0000256" key="6">
    <source>
        <dbReference type="ARBA" id="ARBA00022822"/>
    </source>
</evidence>
<protein>
    <recommendedName>
        <fullName evidence="3">indole-3-glycerol-phosphate synthase</fullName>
        <ecNumber evidence="3">4.1.1.48</ecNumber>
    </recommendedName>
</protein>
<dbReference type="NCBIfam" id="NF001369">
    <property type="entry name" value="PRK00278.1-1"/>
    <property type="match status" value="1"/>
</dbReference>
<evidence type="ECO:0000256" key="5">
    <source>
        <dbReference type="ARBA" id="ARBA00022793"/>
    </source>
</evidence>
<dbReference type="InterPro" id="IPR013785">
    <property type="entry name" value="Aldolase_TIM"/>
</dbReference>
<reference evidence="10" key="1">
    <citation type="submission" date="2020-05" db="EMBL/GenBank/DDBJ databases">
        <authorList>
            <person name="Chiriac C."/>
            <person name="Salcher M."/>
            <person name="Ghai R."/>
            <person name="Kavagutti S V."/>
        </authorList>
    </citation>
    <scope>NUCLEOTIDE SEQUENCE</scope>
</reference>
<evidence type="ECO:0000256" key="2">
    <source>
        <dbReference type="ARBA" id="ARBA00004696"/>
    </source>
</evidence>
<dbReference type="UniPathway" id="UPA00035">
    <property type="reaction ID" value="UER00043"/>
</dbReference>
<evidence type="ECO:0000259" key="9">
    <source>
        <dbReference type="Pfam" id="PF00218"/>
    </source>
</evidence>
<dbReference type="PANTHER" id="PTHR22854:SF2">
    <property type="entry name" value="INDOLE-3-GLYCEROL-PHOSPHATE SYNTHASE"/>
    <property type="match status" value="1"/>
</dbReference>
<evidence type="ECO:0000256" key="1">
    <source>
        <dbReference type="ARBA" id="ARBA00001633"/>
    </source>
</evidence>
<dbReference type="AlphaFoldDB" id="A0A6J6NS88"/>
<feature type="domain" description="Indole-3-glycerol phosphate synthase" evidence="9">
    <location>
        <begin position="3"/>
        <end position="245"/>
    </location>
</feature>
<name>A0A6J6NS88_9ZZZZ</name>
<dbReference type="InterPro" id="IPR045186">
    <property type="entry name" value="Indole-3-glycerol_P_synth"/>
</dbReference>
<dbReference type="PANTHER" id="PTHR22854">
    <property type="entry name" value="TRYPTOPHAN BIOSYNTHESIS PROTEIN"/>
    <property type="match status" value="1"/>
</dbReference>
<gene>
    <name evidence="10" type="ORF">UFOPK2373_00692</name>
</gene>
<organism evidence="10">
    <name type="scientific">freshwater metagenome</name>
    <dbReference type="NCBI Taxonomy" id="449393"/>
    <lineage>
        <taxon>unclassified sequences</taxon>
        <taxon>metagenomes</taxon>
        <taxon>ecological metagenomes</taxon>
    </lineage>
</organism>
<accession>A0A6J6NS88</accession>
<comment type="catalytic activity">
    <reaction evidence="1">
        <text>1-(2-carboxyphenylamino)-1-deoxy-D-ribulose 5-phosphate + H(+) = (1S,2R)-1-C-(indol-3-yl)glycerol 3-phosphate + CO2 + H2O</text>
        <dbReference type="Rhea" id="RHEA:23476"/>
        <dbReference type="ChEBI" id="CHEBI:15377"/>
        <dbReference type="ChEBI" id="CHEBI:15378"/>
        <dbReference type="ChEBI" id="CHEBI:16526"/>
        <dbReference type="ChEBI" id="CHEBI:58613"/>
        <dbReference type="ChEBI" id="CHEBI:58866"/>
        <dbReference type="EC" id="4.1.1.48"/>
    </reaction>
</comment>
<evidence type="ECO:0000256" key="8">
    <source>
        <dbReference type="ARBA" id="ARBA00023239"/>
    </source>
</evidence>
<keyword evidence="7" id="KW-0057">Aromatic amino acid biosynthesis</keyword>
<evidence type="ECO:0000256" key="4">
    <source>
        <dbReference type="ARBA" id="ARBA00022605"/>
    </source>
</evidence>
<evidence type="ECO:0000256" key="3">
    <source>
        <dbReference type="ARBA" id="ARBA00012362"/>
    </source>
</evidence>
<dbReference type="CDD" id="cd00331">
    <property type="entry name" value="IGPS"/>
    <property type="match status" value="1"/>
</dbReference>
<keyword evidence="8" id="KW-0456">Lyase</keyword>
<keyword evidence="5" id="KW-0210">Decarboxylase</keyword>
<dbReference type="EMBL" id="CAEZXL010000109">
    <property type="protein sequence ID" value="CAB4689287.1"/>
    <property type="molecule type" value="Genomic_DNA"/>
</dbReference>
<dbReference type="SUPFAM" id="SSF51366">
    <property type="entry name" value="Ribulose-phoshate binding barrel"/>
    <property type="match status" value="1"/>
</dbReference>
<dbReference type="EC" id="4.1.1.48" evidence="3"/>
<dbReference type="InterPro" id="IPR011060">
    <property type="entry name" value="RibuloseP-bd_barrel"/>
</dbReference>
<evidence type="ECO:0000256" key="7">
    <source>
        <dbReference type="ARBA" id="ARBA00023141"/>
    </source>
</evidence>
<dbReference type="InterPro" id="IPR001468">
    <property type="entry name" value="Indole-3-GlycerolPSynthase_CS"/>
</dbReference>
<dbReference type="Pfam" id="PF00218">
    <property type="entry name" value="IGPS"/>
    <property type="match status" value="1"/>
</dbReference>
<dbReference type="GO" id="GO:0000162">
    <property type="term" value="P:L-tryptophan biosynthetic process"/>
    <property type="evidence" value="ECO:0007669"/>
    <property type="project" value="UniProtKB-UniPathway"/>
</dbReference>
<keyword evidence="6" id="KW-0822">Tryptophan biosynthesis</keyword>
<dbReference type="GO" id="GO:0004640">
    <property type="term" value="F:phosphoribosylanthranilate isomerase activity"/>
    <property type="evidence" value="ECO:0007669"/>
    <property type="project" value="TreeGrafter"/>
</dbReference>
<dbReference type="InterPro" id="IPR013798">
    <property type="entry name" value="Indole-3-glycerol_P_synth_dom"/>
</dbReference>
<dbReference type="Gene3D" id="3.20.20.70">
    <property type="entry name" value="Aldolase class I"/>
    <property type="match status" value="1"/>
</dbReference>
<dbReference type="PROSITE" id="PS00614">
    <property type="entry name" value="IGPS"/>
    <property type="match status" value="1"/>
</dbReference>